<evidence type="ECO:0000313" key="3">
    <source>
        <dbReference type="EMBL" id="CAL0324271.1"/>
    </source>
</evidence>
<reference evidence="3 4" key="1">
    <citation type="submission" date="2024-03" db="EMBL/GenBank/DDBJ databases">
        <authorList>
            <person name="Martinez-Hernandez J."/>
        </authorList>
    </citation>
    <scope>NUCLEOTIDE SEQUENCE [LARGE SCALE GENOMIC DNA]</scope>
</reference>
<evidence type="ECO:0000313" key="4">
    <source>
        <dbReference type="Proteomes" id="UP001497480"/>
    </source>
</evidence>
<dbReference type="InterPro" id="IPR041806">
    <property type="entry name" value="CID5/6/7_CUE"/>
</dbReference>
<keyword evidence="4" id="KW-1185">Reference proteome</keyword>
<feature type="domain" description="Smr" evidence="2">
    <location>
        <begin position="490"/>
        <end position="572"/>
    </location>
</feature>
<dbReference type="InterPro" id="IPR053242">
    <property type="entry name" value="PAM2-like_domain"/>
</dbReference>
<dbReference type="PANTHER" id="PTHR46651">
    <property type="entry name" value="POLYADENYLATE-BINDING PROTEIN-INTERACTING PROTEIN 7"/>
    <property type="match status" value="1"/>
</dbReference>
<dbReference type="CDD" id="cd14371">
    <property type="entry name" value="CUE_CID7_like"/>
    <property type="match status" value="1"/>
</dbReference>
<proteinExistence type="predicted"/>
<evidence type="ECO:0000259" key="2">
    <source>
        <dbReference type="PROSITE" id="PS50828"/>
    </source>
</evidence>
<protein>
    <recommendedName>
        <fullName evidence="2">Smr domain-containing protein</fullName>
    </recommendedName>
</protein>
<dbReference type="PANTHER" id="PTHR46651:SF1">
    <property type="entry name" value="SMALL MUTS RELATED FAMILY PROTEIN"/>
    <property type="match status" value="1"/>
</dbReference>
<evidence type="ECO:0000256" key="1">
    <source>
        <dbReference type="SAM" id="MobiDB-lite"/>
    </source>
</evidence>
<dbReference type="SMART" id="SM01162">
    <property type="entry name" value="DUF1771"/>
    <property type="match status" value="1"/>
</dbReference>
<name>A0AAV1XR11_LUPLU</name>
<dbReference type="EMBL" id="CAXHTB010000017">
    <property type="protein sequence ID" value="CAL0324271.1"/>
    <property type="molecule type" value="Genomic_DNA"/>
</dbReference>
<dbReference type="InterPro" id="IPR036063">
    <property type="entry name" value="Smr_dom_sf"/>
</dbReference>
<dbReference type="InterPro" id="IPR013899">
    <property type="entry name" value="DUF1771"/>
</dbReference>
<dbReference type="InterPro" id="IPR002625">
    <property type="entry name" value="Smr_dom"/>
</dbReference>
<dbReference type="Proteomes" id="UP001497480">
    <property type="component" value="Unassembled WGS sequence"/>
</dbReference>
<dbReference type="SMART" id="SM00463">
    <property type="entry name" value="SMR"/>
    <property type="match status" value="1"/>
</dbReference>
<gene>
    <name evidence="3" type="ORF">LLUT_LOCUS25331</name>
</gene>
<dbReference type="Gene3D" id="3.30.1370.110">
    <property type="match status" value="1"/>
</dbReference>
<organism evidence="3 4">
    <name type="scientific">Lupinus luteus</name>
    <name type="common">European yellow lupine</name>
    <dbReference type="NCBI Taxonomy" id="3873"/>
    <lineage>
        <taxon>Eukaryota</taxon>
        <taxon>Viridiplantae</taxon>
        <taxon>Streptophyta</taxon>
        <taxon>Embryophyta</taxon>
        <taxon>Tracheophyta</taxon>
        <taxon>Spermatophyta</taxon>
        <taxon>Magnoliopsida</taxon>
        <taxon>eudicotyledons</taxon>
        <taxon>Gunneridae</taxon>
        <taxon>Pentapetalae</taxon>
        <taxon>rosids</taxon>
        <taxon>fabids</taxon>
        <taxon>Fabales</taxon>
        <taxon>Fabaceae</taxon>
        <taxon>Papilionoideae</taxon>
        <taxon>50 kb inversion clade</taxon>
        <taxon>genistoids sensu lato</taxon>
        <taxon>core genistoids</taxon>
        <taxon>Genisteae</taxon>
        <taxon>Lupinus</taxon>
    </lineage>
</organism>
<dbReference type="AlphaFoldDB" id="A0AAV1XR11"/>
<feature type="region of interest" description="Disordered" evidence="1">
    <location>
        <begin position="1"/>
        <end position="23"/>
    </location>
</feature>
<dbReference type="Pfam" id="PF08590">
    <property type="entry name" value="DUF1771"/>
    <property type="match status" value="1"/>
</dbReference>
<accession>A0AAV1XR11</accession>
<comment type="caution">
    <text evidence="3">The sequence shown here is derived from an EMBL/GenBank/DDBJ whole genome shotgun (WGS) entry which is preliminary data.</text>
</comment>
<dbReference type="PROSITE" id="PS50828">
    <property type="entry name" value="SMR"/>
    <property type="match status" value="1"/>
</dbReference>
<dbReference type="SUPFAM" id="SSF160443">
    <property type="entry name" value="SMR domain-like"/>
    <property type="match status" value="1"/>
</dbReference>
<sequence length="572" mass="62662">MSLSKLGSQTDTRLSSSDKATTLNPNAAEFVPFALRSTPSRSTGSVDPTAKFITSGSLGKAVLDRSGSSISNNSDDEAHRYWHCQLPDDITPDFKAMEEDESQGLNNLSLAGLSIHDDDESSRFPSMGSRFILSEKQHLNENNIAADKFRFSNSNYRVEPSSASLLSPLAKPWDRQIGNANQHVIGGREGLIYDDNSKHGFLNDILSDNVIVDDTSANPLEFLASLFPGFASESLAEVYFANGCDLHLTIDMLTQLELQVDDSFNQNLSSKALSAPNLTTMDFPALTSPNGQITYAKYGMDNAQQSGNHYLSSGKDMLMFRTSSSIPSRGAIDFASAVRKLASQDSGIWKYDRNGSCDASTGSSRSLNVLASAYNGAQGRANFGDKSQNRGSARTASVWLETGDAVANMYSELREEARDHARLRNAYFEQARQAYLIGNKALAKELSAKGQVHNMHMKAAHGKAQESIYHLRNPVGPEMQVNGRGHERMIDLHGLHVSEALHVLKHELSVLRSTARATEQRLQVYICVGTGHHTRGLRTPARLPITVQRYLLEEEGLDFTEPQPGLLGVVIY</sequence>